<keyword evidence="2" id="KW-1185">Reference proteome</keyword>
<reference evidence="1" key="2">
    <citation type="submission" date="2021-01" db="EMBL/GenBank/DDBJ databases">
        <authorList>
            <person name="Schikora-Tamarit M.A."/>
        </authorList>
    </citation>
    <scope>NUCLEOTIDE SEQUENCE</scope>
    <source>
        <strain evidence="1">CBS6075</strain>
    </source>
</reference>
<gene>
    <name evidence="1" type="ORF">OGAPHI_003656</name>
</gene>
<dbReference type="Proteomes" id="UP000769157">
    <property type="component" value="Unassembled WGS sequence"/>
</dbReference>
<proteinExistence type="predicted"/>
<dbReference type="AlphaFoldDB" id="A0A9P8P5T0"/>
<organism evidence="1 2">
    <name type="scientific">Ogataea philodendri</name>
    <dbReference type="NCBI Taxonomy" id="1378263"/>
    <lineage>
        <taxon>Eukaryota</taxon>
        <taxon>Fungi</taxon>
        <taxon>Dikarya</taxon>
        <taxon>Ascomycota</taxon>
        <taxon>Saccharomycotina</taxon>
        <taxon>Pichiomycetes</taxon>
        <taxon>Pichiales</taxon>
        <taxon>Pichiaceae</taxon>
        <taxon>Ogataea</taxon>
    </lineage>
</organism>
<dbReference type="EMBL" id="JAEUBE010000295">
    <property type="protein sequence ID" value="KAH3665472.1"/>
    <property type="molecule type" value="Genomic_DNA"/>
</dbReference>
<dbReference type="GeneID" id="70235621"/>
<dbReference type="RefSeq" id="XP_046060676.1">
    <property type="nucleotide sequence ID" value="XM_046204653.1"/>
</dbReference>
<reference evidence="1" key="1">
    <citation type="journal article" date="2021" name="Open Biol.">
        <title>Shared evolutionary footprints suggest mitochondrial oxidative damage underlies multiple complex I losses in fungi.</title>
        <authorList>
            <person name="Schikora-Tamarit M.A."/>
            <person name="Marcet-Houben M."/>
            <person name="Nosek J."/>
            <person name="Gabaldon T."/>
        </authorList>
    </citation>
    <scope>NUCLEOTIDE SEQUENCE</scope>
    <source>
        <strain evidence="1">CBS6075</strain>
    </source>
</reference>
<evidence type="ECO:0000313" key="2">
    <source>
        <dbReference type="Proteomes" id="UP000769157"/>
    </source>
</evidence>
<sequence length="341" mass="39463">MNICTMSRLASIVRSVRGWIEDSCDLRFKTTSELIFKDLSRFSSVADRPQNVDCAVKEPERLFESIIKDFRGERVQIAQFLRNLAQLVPNRSDSAYQQRRVGSRTQQVRKLGLDRVFELSIPNQNLVSLLDQFFHGELAMKLRHQHYHCLHNDVDVRVGFCGLWKLQLRKKLDHGGLERYSEFLVRDPQHFESNKVLHHHTERCGRLLFGQLQKLAIKLLFGRNILEHRGRQVADYPVETVPSDDICAGRVLFEMIDPDVEIRREILRCEQLFHKSHQLQFIHGSLLEQLDKPVRIGPGQGYVADFHIQMGVCCVGGFSARNLANNVEFVSFHGHGQRTKL</sequence>
<comment type="caution">
    <text evidence="1">The sequence shown here is derived from an EMBL/GenBank/DDBJ whole genome shotgun (WGS) entry which is preliminary data.</text>
</comment>
<name>A0A9P8P5T0_9ASCO</name>
<protein>
    <submittedName>
        <fullName evidence="1">Uncharacterized protein</fullName>
    </submittedName>
</protein>
<accession>A0A9P8P5T0</accession>
<evidence type="ECO:0000313" key="1">
    <source>
        <dbReference type="EMBL" id="KAH3665472.1"/>
    </source>
</evidence>